<evidence type="ECO:0000256" key="3">
    <source>
        <dbReference type="ARBA" id="ARBA00010923"/>
    </source>
</evidence>
<evidence type="ECO:0000256" key="12">
    <source>
        <dbReference type="ARBA" id="ARBA00047942"/>
    </source>
</evidence>
<dbReference type="AlphaFoldDB" id="A0A377JR28"/>
<keyword evidence="9" id="KW-0680">Restriction system</keyword>
<organism evidence="17 18">
    <name type="scientific">Helicobacter cinaedi</name>
    <dbReference type="NCBI Taxonomy" id="213"/>
    <lineage>
        <taxon>Bacteria</taxon>
        <taxon>Pseudomonadati</taxon>
        <taxon>Campylobacterota</taxon>
        <taxon>Epsilonproteobacteria</taxon>
        <taxon>Campylobacterales</taxon>
        <taxon>Helicobacteraceae</taxon>
        <taxon>Helicobacter</taxon>
    </lineage>
</organism>
<dbReference type="Pfam" id="PF01420">
    <property type="entry name" value="Methylase_S"/>
    <property type="match status" value="2"/>
</dbReference>
<gene>
    <name evidence="17" type="primary">bcgIA</name>
    <name evidence="17" type="ORF">NCTC12219_00257</name>
</gene>
<dbReference type="GO" id="GO:0009307">
    <property type="term" value="P:DNA restriction-modification system"/>
    <property type="evidence" value="ECO:0007669"/>
    <property type="project" value="UniProtKB-KW"/>
</dbReference>
<evidence type="ECO:0000256" key="5">
    <source>
        <dbReference type="ARBA" id="ARBA00022603"/>
    </source>
</evidence>
<keyword evidence="8" id="KW-0540">Nuclease</keyword>
<keyword evidence="6 17" id="KW-0808">Transferase</keyword>
<evidence type="ECO:0000256" key="7">
    <source>
        <dbReference type="ARBA" id="ARBA00022691"/>
    </source>
</evidence>
<dbReference type="GO" id="GO:0016788">
    <property type="term" value="F:hydrolase activity, acting on ester bonds"/>
    <property type="evidence" value="ECO:0007669"/>
    <property type="project" value="InterPro"/>
</dbReference>
<dbReference type="GO" id="GO:0032259">
    <property type="term" value="P:methylation"/>
    <property type="evidence" value="ECO:0007669"/>
    <property type="project" value="UniProtKB-KW"/>
</dbReference>
<evidence type="ECO:0000256" key="4">
    <source>
        <dbReference type="ARBA" id="ARBA00011900"/>
    </source>
</evidence>
<proteinExistence type="inferred from homology"/>
<evidence type="ECO:0000313" key="18">
    <source>
        <dbReference type="Proteomes" id="UP000255103"/>
    </source>
</evidence>
<dbReference type="REBASE" id="431691">
    <property type="entry name" value="Hci12219ORF257P"/>
</dbReference>
<dbReference type="GO" id="GO:0003677">
    <property type="term" value="F:DNA binding"/>
    <property type="evidence" value="ECO:0007669"/>
    <property type="project" value="UniProtKB-KW"/>
</dbReference>
<feature type="domain" description="Type I restriction modification DNA specificity" evidence="14">
    <location>
        <begin position="995"/>
        <end position="1151"/>
    </location>
</feature>
<dbReference type="SUPFAM" id="SSF116734">
    <property type="entry name" value="DNA methylase specificity domain"/>
    <property type="match status" value="2"/>
</dbReference>
<accession>A0A377JR28</accession>
<comment type="cofactor">
    <cofactor evidence="1">
        <name>Mg(2+)</name>
        <dbReference type="ChEBI" id="CHEBI:18420"/>
    </cofactor>
</comment>
<feature type="coiled-coil region" evidence="13">
    <location>
        <begin position="182"/>
        <end position="216"/>
    </location>
</feature>
<keyword evidence="11" id="KW-0238">DNA-binding</keyword>
<keyword evidence="5 17" id="KW-0489">Methyltransferase</keyword>
<dbReference type="GO" id="GO:0004518">
    <property type="term" value="F:nuclease activity"/>
    <property type="evidence" value="ECO:0007669"/>
    <property type="project" value="UniProtKB-KW"/>
</dbReference>
<dbReference type="InterPro" id="IPR014883">
    <property type="entry name" value="VRR_NUC"/>
</dbReference>
<dbReference type="InterPro" id="IPR029063">
    <property type="entry name" value="SAM-dependent_MTases_sf"/>
</dbReference>
<dbReference type="PANTHER" id="PTHR42933:SF1">
    <property type="entry name" value="SITE-SPECIFIC DNA-METHYLTRANSFERASE (ADENINE-SPECIFIC)"/>
    <property type="match status" value="1"/>
</dbReference>
<dbReference type="SUPFAM" id="SSF53335">
    <property type="entry name" value="S-adenosyl-L-methionine-dependent methyltransferases"/>
    <property type="match status" value="1"/>
</dbReference>
<dbReference type="Pfam" id="PF02384">
    <property type="entry name" value="N6_Mtase"/>
    <property type="match status" value="1"/>
</dbReference>
<dbReference type="InterPro" id="IPR051537">
    <property type="entry name" value="DNA_Adenine_Mtase"/>
</dbReference>
<dbReference type="PANTHER" id="PTHR42933">
    <property type="entry name" value="SLR6095 PROTEIN"/>
    <property type="match status" value="1"/>
</dbReference>
<evidence type="ECO:0000256" key="8">
    <source>
        <dbReference type="ARBA" id="ARBA00022722"/>
    </source>
</evidence>
<keyword evidence="7" id="KW-0949">S-adenosyl-L-methionine</keyword>
<feature type="domain" description="Type I restriction modification DNA specificity" evidence="14">
    <location>
        <begin position="707"/>
        <end position="834"/>
    </location>
</feature>
<dbReference type="Pfam" id="PF08774">
    <property type="entry name" value="VRR_NUC"/>
    <property type="match status" value="1"/>
</dbReference>
<evidence type="ECO:0000259" key="15">
    <source>
        <dbReference type="Pfam" id="PF02384"/>
    </source>
</evidence>
<evidence type="ECO:0000256" key="11">
    <source>
        <dbReference type="ARBA" id="ARBA00023125"/>
    </source>
</evidence>
<evidence type="ECO:0000259" key="16">
    <source>
        <dbReference type="Pfam" id="PF08774"/>
    </source>
</evidence>
<dbReference type="PRINTS" id="PR00507">
    <property type="entry name" value="N12N6MTFRASE"/>
</dbReference>
<comment type="similarity">
    <text evidence="2">Belongs to the N(4)/N(6)-methyltransferase family.</text>
</comment>
<evidence type="ECO:0000256" key="2">
    <source>
        <dbReference type="ARBA" id="ARBA00006594"/>
    </source>
</evidence>
<dbReference type="GO" id="GO:0008170">
    <property type="term" value="F:N-methyltransferase activity"/>
    <property type="evidence" value="ECO:0007669"/>
    <property type="project" value="InterPro"/>
</dbReference>
<reference evidence="17 18" key="1">
    <citation type="submission" date="2018-06" db="EMBL/GenBank/DDBJ databases">
        <authorList>
            <consortium name="Pathogen Informatics"/>
            <person name="Doyle S."/>
        </authorList>
    </citation>
    <scope>NUCLEOTIDE SEQUENCE [LARGE SCALE GENOMIC DNA]</scope>
    <source>
        <strain evidence="17 18">NCTC12219</strain>
    </source>
</reference>
<evidence type="ECO:0000256" key="10">
    <source>
        <dbReference type="ARBA" id="ARBA00022801"/>
    </source>
</evidence>
<evidence type="ECO:0000256" key="9">
    <source>
        <dbReference type="ARBA" id="ARBA00022747"/>
    </source>
</evidence>
<comment type="similarity">
    <text evidence="3">Belongs to the type-I restriction system S methylase family.</text>
</comment>
<evidence type="ECO:0000313" key="17">
    <source>
        <dbReference type="EMBL" id="STP10398.1"/>
    </source>
</evidence>
<sequence>MASIEERIEDRTKQQLGEFGISYYTKTESINSDIDSALAKYPSKSGGSGKNYPDIKLFLTTETRRKIPVMIEVKGTKDRLEKLKNGAVENTTSKGEPHYKNINDYALNGAVHYANAILDYTHSYDEVIALGINGYEDASELKTQYAFYYLNRKNLSVPKKIGDFSDLSCFSKEHLESFITKLDSLSLDEKERENAIENLESDIESKLNALNQFLHDELLNINPNTRVALLVGMIMAAQGVKGKIAPLKVEELKCEQGANSNDGQIFLNKIKDFLCEKNLPQEKVAMVINDLESAFIHSKLHTPSSYAKDLLHTSDESPLKKTYQIVLDNILPLVKKLQTADIAGRLFNSITKWLEVPDNEKNDVVLTPRYVVDMMVSLAGVNKDSFVWDYATGSGAFLISAMNAMIKDAQNLQSPKEIESKIAHIKAYQLLGIEKRSDIYLLGILNMILLDDGSANLLHKDSLKDFNGSYEQGDKKGQDFPADVFLLNPPYSASGKGFIFVERALRKMSKGRACVIIQENAGSGNGLPYTADILKHSTLLASIKMPSDLFAGKSSVQTAIYVFEVGKAHNVKQMVKFIDFSSDGYTRAARKKAKASTNLKDTDNAKARYEELINVVLYGSGYLHYYKDFYIEDTINLEGRDWTYSQHKKIDTTPTLADFKKCVSEYLAWEVSNVLKNQNSMQGGLEGNALSPRLVKLEAEFKQNGGEWREFKITQLFDYERGTRLTKGHRITGNIPLLTAGEFNQGVKEFISNEEQKIFSNAITIDMFCNSFVHIKPFCCDDNILVLTAKKQMNQYHLRFISTIIGKDKPKYGYGKQYRIGSLEKHYISLPVLPIPSLRGVGEAHNEAIHKNKADSQVDCHEVANATSRNDENTKSSDFSRNDESDYEIAFNYMESYIKELEAERLQELEAYLKVTGLNDYTLSQKEKEALKAFENLSASNERERVSGISHEMPLKALQDSTLTDSREWQSFANTALSTLAQKELESSSAKNDIEWKSFNFDKVFKYERGKRYKKLDHTSGQIPYISSSALNNGIDNYVNPPSYMKRYNNKITLANSGSVGSCFYHSYEFVASDHCMVVWLKDRELNRYLALFFNAIFEKALKPKYEFSREINHERLMAETFFLPTKDNTIDFNFMESFIKAIEKQHIETLYRFWESKLKAYNAVINGGGGGKLYP</sequence>
<protein>
    <recommendedName>
        <fullName evidence="4">site-specific DNA-methyltransferase (adenine-specific)</fullName>
        <ecNumber evidence="4">2.1.1.72</ecNumber>
    </recommendedName>
</protein>
<dbReference type="InterPro" id="IPR044946">
    <property type="entry name" value="Restrct_endonuc_typeI_TRD_sf"/>
</dbReference>
<dbReference type="Gene3D" id="3.40.50.150">
    <property type="entry name" value="Vaccinia Virus protein VP39"/>
    <property type="match status" value="1"/>
</dbReference>
<keyword evidence="10 17" id="KW-0378">Hydrolase</keyword>
<comment type="catalytic activity">
    <reaction evidence="12">
        <text>a 2'-deoxyadenosine in DNA + S-adenosyl-L-methionine = an N(6)-methyl-2'-deoxyadenosine in DNA + S-adenosyl-L-homocysteine + H(+)</text>
        <dbReference type="Rhea" id="RHEA:15197"/>
        <dbReference type="Rhea" id="RHEA-COMP:12418"/>
        <dbReference type="Rhea" id="RHEA-COMP:12419"/>
        <dbReference type="ChEBI" id="CHEBI:15378"/>
        <dbReference type="ChEBI" id="CHEBI:57856"/>
        <dbReference type="ChEBI" id="CHEBI:59789"/>
        <dbReference type="ChEBI" id="CHEBI:90615"/>
        <dbReference type="ChEBI" id="CHEBI:90616"/>
        <dbReference type="EC" id="2.1.1.72"/>
    </reaction>
</comment>
<dbReference type="InterPro" id="IPR003356">
    <property type="entry name" value="DNA_methylase_A-5"/>
</dbReference>
<feature type="domain" description="DNA methylase adenine-specific" evidence="15">
    <location>
        <begin position="365"/>
        <end position="593"/>
    </location>
</feature>
<dbReference type="EMBL" id="UGHX01000001">
    <property type="protein sequence ID" value="STP10398.1"/>
    <property type="molecule type" value="Genomic_DNA"/>
</dbReference>
<dbReference type="Gene3D" id="3.90.220.20">
    <property type="entry name" value="DNA methylase specificity domains"/>
    <property type="match status" value="2"/>
</dbReference>
<evidence type="ECO:0000256" key="1">
    <source>
        <dbReference type="ARBA" id="ARBA00001946"/>
    </source>
</evidence>
<name>A0A377JR28_9HELI</name>
<evidence type="ECO:0000256" key="6">
    <source>
        <dbReference type="ARBA" id="ARBA00022679"/>
    </source>
</evidence>
<evidence type="ECO:0000259" key="14">
    <source>
        <dbReference type="Pfam" id="PF01420"/>
    </source>
</evidence>
<dbReference type="InterPro" id="IPR000055">
    <property type="entry name" value="Restrct_endonuc_typeI_TRD"/>
</dbReference>
<feature type="domain" description="VRR-NUC" evidence="16">
    <location>
        <begin position="28"/>
        <end position="82"/>
    </location>
</feature>
<dbReference type="Proteomes" id="UP000255103">
    <property type="component" value="Unassembled WGS sequence"/>
</dbReference>
<evidence type="ECO:0000256" key="13">
    <source>
        <dbReference type="SAM" id="Coils"/>
    </source>
</evidence>
<keyword evidence="13" id="KW-0175">Coiled coil</keyword>
<dbReference type="EC" id="2.1.1.72" evidence="4"/>
<dbReference type="RefSeq" id="WP_115721278.1">
    <property type="nucleotide sequence ID" value="NZ_UGHX01000001.1"/>
</dbReference>
<dbReference type="GO" id="GO:0009007">
    <property type="term" value="F:site-specific DNA-methyltransferase (adenine-specific) activity"/>
    <property type="evidence" value="ECO:0007669"/>
    <property type="project" value="UniProtKB-EC"/>
</dbReference>